<keyword evidence="1" id="KW-0175">Coiled coil</keyword>
<protein>
    <submittedName>
        <fullName evidence="4">Uncharacterized protein</fullName>
    </submittedName>
</protein>
<keyword evidence="3" id="KW-0812">Transmembrane</keyword>
<name>A0A1Q9CKW5_SYMMI</name>
<dbReference type="EMBL" id="LSRX01001107">
    <property type="protein sequence ID" value="OLP83559.1"/>
    <property type="molecule type" value="Genomic_DNA"/>
</dbReference>
<organism evidence="4 5">
    <name type="scientific">Symbiodinium microadriaticum</name>
    <name type="common">Dinoflagellate</name>
    <name type="synonym">Zooxanthella microadriatica</name>
    <dbReference type="NCBI Taxonomy" id="2951"/>
    <lineage>
        <taxon>Eukaryota</taxon>
        <taxon>Sar</taxon>
        <taxon>Alveolata</taxon>
        <taxon>Dinophyceae</taxon>
        <taxon>Suessiales</taxon>
        <taxon>Symbiodiniaceae</taxon>
        <taxon>Symbiodinium</taxon>
    </lineage>
</organism>
<feature type="region of interest" description="Disordered" evidence="2">
    <location>
        <begin position="638"/>
        <end position="677"/>
    </location>
</feature>
<proteinExistence type="predicted"/>
<accession>A0A1Q9CKW5</accession>
<sequence length="1012" mass="111638">MPAGGAEPDGCMAVCFEGDPSSVHETAQYKYVGENRGAYSQASQVQYVGAGRGNLEEVKTSRSAWRFRGECIAILAALLLFAFGLLLWRLFFWDAVPVGADDTAPPVPSYDRFDCYGGYHDWMHMWGEQQQKYCCMHFGRACPLHAKPPKVVYHHVPVYGQPETRVVHVPVPAPARSHVVYHYVHEQPRQPRFRYNCNEGFSNWYFGWSDHKKGWCCSHQNLGCPGTWHGSYHLSKHVMHGIGHAVGHIYDCEAGYSNWMQGWSDSKKDWCCSHEQKGCVKYHCTGEEVSWHADKSEWCCAHFQKGCPHTTMSPMKCETPCEIHGETDTCKNRIHWTRDHVFGDKENKCSLAYSKVQVECDVCRSCSIQEAGCEVHIGSGSLPFDCNAAINNFFRAWSPEKKHWCCTKQGKGCEGHHPPSVDAGYGMVWKHVQVNGYWTWTAVHGHGHASLPYDCHAGMHNWRTGWSPGKKGWCCSNQQLGCEGGAAAGGGVAGGSVVVHHVVHHGGGFYNHAHPPSAAGSGMMWSWSTAGGQTGGKRQSRQSRLRIARRRRTLGASQLARAPALQLLGWRRQLASGLVPSQAGLVLQPLRQLLRLRGCQGFLAHRTMCQPSPTIAGFLQQAEDNLALLRARAQFTPRKAREKVAEESPGSASARMSQRLRATGSTRASPRPQEEPAELELHAVHARTLRDLDRKIRGFDARFKSMEKAVASAADLAAASSRCGRDGIEAATAATAAVRVEAEAKCRELAQRIESLAVPGRWCKDLEVKIDTMVQASLDHDLQVLERRLVAQFSKRHSEVLEAAEQMTSELKAEVGQQLQAFKDGRITAACAPTRPAEALALEGRLRIAEADLQRALRDVDDWERATRPTHHEQRIDKLEADLAKLFQRLGSTADMGVQDLPARRGVPEAPRSEAERHKAAGSALHVPITERTLQPSELACDRLGELATKGSGTVNVEQPAAELEVASNSGTPSAPPSPSMPSRPVTEQPGTAAISGYCTSQWRLIQLHPAR</sequence>
<comment type="caution">
    <text evidence="4">The sequence shown here is derived from an EMBL/GenBank/DDBJ whole genome shotgun (WGS) entry which is preliminary data.</text>
</comment>
<gene>
    <name evidence="4" type="ORF">AK812_SmicGene35646</name>
</gene>
<evidence type="ECO:0000256" key="1">
    <source>
        <dbReference type="SAM" id="Coils"/>
    </source>
</evidence>
<dbReference type="Proteomes" id="UP000186817">
    <property type="component" value="Unassembled WGS sequence"/>
</dbReference>
<feature type="compositionally biased region" description="Basic and acidic residues" evidence="2">
    <location>
        <begin position="902"/>
        <end position="919"/>
    </location>
</feature>
<keyword evidence="3" id="KW-0472">Membrane</keyword>
<keyword evidence="5" id="KW-1185">Reference proteome</keyword>
<feature type="region of interest" description="Disordered" evidence="2">
    <location>
        <begin position="964"/>
        <end position="994"/>
    </location>
</feature>
<dbReference type="OrthoDB" id="416981at2759"/>
<evidence type="ECO:0000256" key="2">
    <source>
        <dbReference type="SAM" id="MobiDB-lite"/>
    </source>
</evidence>
<dbReference type="AlphaFoldDB" id="A0A1Q9CKW5"/>
<evidence type="ECO:0000313" key="5">
    <source>
        <dbReference type="Proteomes" id="UP000186817"/>
    </source>
</evidence>
<evidence type="ECO:0000256" key="3">
    <source>
        <dbReference type="SAM" id="Phobius"/>
    </source>
</evidence>
<feature type="coiled-coil region" evidence="1">
    <location>
        <begin position="839"/>
        <end position="866"/>
    </location>
</feature>
<feature type="transmembrane region" description="Helical" evidence="3">
    <location>
        <begin position="71"/>
        <end position="91"/>
    </location>
</feature>
<keyword evidence="3" id="KW-1133">Transmembrane helix</keyword>
<reference evidence="4 5" key="1">
    <citation type="submission" date="2016-02" db="EMBL/GenBank/DDBJ databases">
        <title>Genome analysis of coral dinoflagellate symbionts highlights evolutionary adaptations to a symbiotic lifestyle.</title>
        <authorList>
            <person name="Aranda M."/>
            <person name="Li Y."/>
            <person name="Liew Y.J."/>
            <person name="Baumgarten S."/>
            <person name="Simakov O."/>
            <person name="Wilson M."/>
            <person name="Piel J."/>
            <person name="Ashoor H."/>
            <person name="Bougouffa S."/>
            <person name="Bajic V.B."/>
            <person name="Ryu T."/>
            <person name="Ravasi T."/>
            <person name="Bayer T."/>
            <person name="Micklem G."/>
            <person name="Kim H."/>
            <person name="Bhak J."/>
            <person name="Lajeunesse T.C."/>
            <person name="Voolstra C.R."/>
        </authorList>
    </citation>
    <scope>NUCLEOTIDE SEQUENCE [LARGE SCALE GENOMIC DNA]</scope>
    <source>
        <strain evidence="4 5">CCMP2467</strain>
    </source>
</reference>
<evidence type="ECO:0000313" key="4">
    <source>
        <dbReference type="EMBL" id="OLP83559.1"/>
    </source>
</evidence>
<feature type="region of interest" description="Disordered" evidence="2">
    <location>
        <begin position="897"/>
        <end position="924"/>
    </location>
</feature>